<accession>A0ABP0FMP2</accession>
<gene>
    <name evidence="8" type="ORF">CVLEPA_LOCUS11152</name>
</gene>
<evidence type="ECO:0000256" key="5">
    <source>
        <dbReference type="ARBA" id="ARBA00022824"/>
    </source>
</evidence>
<keyword evidence="9" id="KW-1185">Reference proteome</keyword>
<reference evidence="8 9" key="1">
    <citation type="submission" date="2024-02" db="EMBL/GenBank/DDBJ databases">
        <authorList>
            <person name="Daric V."/>
            <person name="Darras S."/>
        </authorList>
    </citation>
    <scope>NUCLEOTIDE SEQUENCE [LARGE SCALE GENOMIC DNA]</scope>
</reference>
<dbReference type="Proteomes" id="UP001642483">
    <property type="component" value="Unassembled WGS sequence"/>
</dbReference>
<dbReference type="Pfam" id="PF10256">
    <property type="entry name" value="Erf4"/>
    <property type="match status" value="1"/>
</dbReference>
<evidence type="ECO:0000256" key="4">
    <source>
        <dbReference type="ARBA" id="ARBA00018463"/>
    </source>
</evidence>
<dbReference type="InterPro" id="IPR051371">
    <property type="entry name" value="Ras_palmitoyltransferase"/>
</dbReference>
<name>A0ABP0FMP2_CLALP</name>
<comment type="subunit">
    <text evidence="3">Interacts with ERF2.</text>
</comment>
<dbReference type="PANTHER" id="PTHR13254">
    <property type="entry name" value="GOLGI AUTOANTIGEN, GOLGIN SUBFAMILY A, 7"/>
    <property type="match status" value="1"/>
</dbReference>
<evidence type="ECO:0000256" key="2">
    <source>
        <dbReference type="ARBA" id="ARBA00007732"/>
    </source>
</evidence>
<evidence type="ECO:0000256" key="3">
    <source>
        <dbReference type="ARBA" id="ARBA00011396"/>
    </source>
</evidence>
<evidence type="ECO:0000256" key="6">
    <source>
        <dbReference type="ARBA" id="ARBA00023136"/>
    </source>
</evidence>
<dbReference type="EMBL" id="CAWYQH010000079">
    <property type="protein sequence ID" value="CAK8680918.1"/>
    <property type="molecule type" value="Genomic_DNA"/>
</dbReference>
<dbReference type="PANTHER" id="PTHR13254:SF0">
    <property type="entry name" value="GOLGIN SUBFAMILY A MEMBER 7_ERF4 DOMAIN-CONTAINING PROTEIN"/>
    <property type="match status" value="1"/>
</dbReference>
<evidence type="ECO:0000313" key="8">
    <source>
        <dbReference type="EMBL" id="CAK8680918.1"/>
    </source>
</evidence>
<evidence type="ECO:0000313" key="9">
    <source>
        <dbReference type="Proteomes" id="UP001642483"/>
    </source>
</evidence>
<keyword evidence="6" id="KW-0472">Membrane</keyword>
<evidence type="ECO:0000256" key="1">
    <source>
        <dbReference type="ARBA" id="ARBA00004406"/>
    </source>
</evidence>
<organism evidence="8 9">
    <name type="scientific">Clavelina lepadiformis</name>
    <name type="common">Light-bulb sea squirt</name>
    <name type="synonym">Ascidia lepadiformis</name>
    <dbReference type="NCBI Taxonomy" id="159417"/>
    <lineage>
        <taxon>Eukaryota</taxon>
        <taxon>Metazoa</taxon>
        <taxon>Chordata</taxon>
        <taxon>Tunicata</taxon>
        <taxon>Ascidiacea</taxon>
        <taxon>Aplousobranchia</taxon>
        <taxon>Clavelinidae</taxon>
        <taxon>Clavelina</taxon>
    </lineage>
</organism>
<comment type="caution">
    <text evidence="8">The sequence shown here is derived from an EMBL/GenBank/DDBJ whole genome shotgun (WGS) entry which is preliminary data.</text>
</comment>
<comment type="similarity">
    <text evidence="2">Belongs to the ERF4 family.</text>
</comment>
<evidence type="ECO:0000259" key="7">
    <source>
        <dbReference type="Pfam" id="PF10256"/>
    </source>
</evidence>
<dbReference type="InterPro" id="IPR019383">
    <property type="entry name" value="Golgin_A_7/ERF4"/>
</dbReference>
<comment type="subcellular location">
    <subcellularLocation>
        <location evidence="1">Endoplasmic reticulum membrane</location>
        <topology evidence="1">Peripheral membrane protein</topology>
    </subcellularLocation>
</comment>
<feature type="domain" description="Golgin subfamily A member 7/ERF4" evidence="7">
    <location>
        <begin position="13"/>
        <end position="125"/>
    </location>
</feature>
<protein>
    <recommendedName>
        <fullName evidence="4">Ras modification protein ERF4</fullName>
    </recommendedName>
</protein>
<keyword evidence="5" id="KW-0256">Endoplasmic reticulum</keyword>
<sequence>MQTAEDLPVKKRIFVQRDFSDGMVVKFQSKFPVELDNRIDRDVFEMTIVKLNQMYQEAEEVSASSYCEGCLACLTGYTLLLCVDTHYKKVLKKISKYIDKQNKEQFWPHRVVMKDPFENGLRSIEFIIYETGENVS</sequence>
<proteinExistence type="inferred from homology"/>